<dbReference type="EMBL" id="CAUM01000009">
    <property type="protein sequence ID" value="CCV03449.1"/>
    <property type="molecule type" value="Genomic_DNA"/>
</dbReference>
<accession>M5EFV6</accession>
<comment type="caution">
    <text evidence="1">The sequence shown here is derived from an EMBL/GenBank/DDBJ whole genome shotgun (WGS) entry which is preliminary data.</text>
</comment>
<dbReference type="InterPro" id="IPR059206">
    <property type="entry name" value="Sll1717-like"/>
</dbReference>
<dbReference type="AlphaFoldDB" id="M5EFV6"/>
<protein>
    <submittedName>
        <fullName evidence="1">Uncharacterized protein</fullName>
    </submittedName>
</protein>
<dbReference type="Proteomes" id="UP000012062">
    <property type="component" value="Unassembled WGS sequence"/>
</dbReference>
<reference evidence="1 2" key="1">
    <citation type="submission" date="2013-02" db="EMBL/GenBank/DDBJ databases">
        <authorList>
            <person name="Genoscope - CEA"/>
        </authorList>
    </citation>
    <scope>NUCLEOTIDE SEQUENCE [LARGE SCALE GENOMIC DNA]</scope>
    <source>
        <strain evidence="1 2">STM 2683</strain>
    </source>
</reference>
<dbReference type="eggNOG" id="COG1192">
    <property type="taxonomic scope" value="Bacteria"/>
</dbReference>
<sequence>MKRVELLKQMSFGEQVAEDEVNELASYFVETNQWDKIVAGQIDMVRGEKGGGKSAIYALLMSKADEFFDKGILLVPAEASRGQTVFKDLADDPPTSETEFVALWKLYILTLVAQQLREYEVKHPRINEIYDPLTEAGLLQPQFSLRGLLRVAHDLAKRLVKLDAVQGDFTIDPNTGAHTYSGKIVLREPTREQKLKGYITVDRLIEIVDAILEGCRLRVWILLDRLDVAFVENHQLEENALRALVRAYGDIKASNQISLKIFLREDIWKRITERGMREASHLTKYVVLDWTQPTLLNLVVRRILNNQVLLKEFNLDKDQILKDATLQEELFYRFFPAQVEQGTQKSPTFNWLVRRCADGSKRTAPRELIHLLRSILDEEIKQLERGRPAPDGDQLFDRSVFKAALPIVSGARLHTYLYAEYPNEREFVAKLEGQKTEQTPESLAELWGMDRANAVGKANRLVDLGVFEERGTREQPTYWVPFLYRDALKLVQGRAEADEE</sequence>
<name>M5EFV6_9HYPH</name>
<dbReference type="NCBIfam" id="NF047389">
    <property type="entry name" value="ATPase_Sll1717"/>
    <property type="match status" value="1"/>
</dbReference>
<dbReference type="RefSeq" id="WP_008872441.1">
    <property type="nucleotide sequence ID" value="NZ_CAUM01000009.1"/>
</dbReference>
<dbReference type="STRING" id="1297569.MESS2_1060005"/>
<evidence type="ECO:0000313" key="1">
    <source>
        <dbReference type="EMBL" id="CCV03449.1"/>
    </source>
</evidence>
<proteinExistence type="predicted"/>
<organism evidence="1 2">
    <name type="scientific">Mesorhizobium metallidurans STM 2683</name>
    <dbReference type="NCBI Taxonomy" id="1297569"/>
    <lineage>
        <taxon>Bacteria</taxon>
        <taxon>Pseudomonadati</taxon>
        <taxon>Pseudomonadota</taxon>
        <taxon>Alphaproteobacteria</taxon>
        <taxon>Hyphomicrobiales</taxon>
        <taxon>Phyllobacteriaceae</taxon>
        <taxon>Mesorhizobium</taxon>
    </lineage>
</organism>
<gene>
    <name evidence="1" type="ORF">MESS2_1060005</name>
</gene>
<keyword evidence="2" id="KW-1185">Reference proteome</keyword>
<evidence type="ECO:0000313" key="2">
    <source>
        <dbReference type="Proteomes" id="UP000012062"/>
    </source>
</evidence>
<dbReference type="OrthoDB" id="9135569at2"/>